<evidence type="ECO:0000256" key="2">
    <source>
        <dbReference type="ARBA" id="ARBA00004141"/>
    </source>
</evidence>
<keyword evidence="4 12" id="KW-1003">Cell membrane</keyword>
<dbReference type="InterPro" id="IPR044878">
    <property type="entry name" value="UbiA_sf"/>
</dbReference>
<proteinExistence type="inferred from homology"/>
<dbReference type="AlphaFoldDB" id="A0A8J7FGA3"/>
<feature type="transmembrane region" description="Helical" evidence="12">
    <location>
        <begin position="240"/>
        <end position="256"/>
    </location>
</feature>
<evidence type="ECO:0000256" key="3">
    <source>
        <dbReference type="ARBA" id="ARBA00005985"/>
    </source>
</evidence>
<evidence type="ECO:0000256" key="6">
    <source>
        <dbReference type="ARBA" id="ARBA00022679"/>
    </source>
</evidence>
<comment type="cofactor">
    <cofactor evidence="1 12">
        <name>Mg(2+)</name>
        <dbReference type="ChEBI" id="CHEBI:18420"/>
    </cofactor>
</comment>
<dbReference type="Gene3D" id="1.10.357.140">
    <property type="entry name" value="UbiA prenyltransferase"/>
    <property type="match status" value="1"/>
</dbReference>
<evidence type="ECO:0000256" key="1">
    <source>
        <dbReference type="ARBA" id="ARBA00001946"/>
    </source>
</evidence>
<dbReference type="InterPro" id="IPR039653">
    <property type="entry name" value="Prenyltransferase"/>
</dbReference>
<dbReference type="HAMAP" id="MF_01635">
    <property type="entry name" value="UbiA"/>
    <property type="match status" value="1"/>
</dbReference>
<dbReference type="InterPro" id="IPR000537">
    <property type="entry name" value="UbiA_prenyltransferase"/>
</dbReference>
<accession>A0A8J7FGA3</accession>
<dbReference type="PANTHER" id="PTHR11048:SF28">
    <property type="entry name" value="4-HYDROXYBENZOATE POLYPRENYLTRANSFERASE, MITOCHONDRIAL"/>
    <property type="match status" value="1"/>
</dbReference>
<organism evidence="14 15">
    <name type="scientific">Pontibacterium sinense</name>
    <dbReference type="NCBI Taxonomy" id="2781979"/>
    <lineage>
        <taxon>Bacteria</taxon>
        <taxon>Pseudomonadati</taxon>
        <taxon>Pseudomonadota</taxon>
        <taxon>Gammaproteobacteria</taxon>
        <taxon>Oceanospirillales</taxon>
        <taxon>Oceanospirillaceae</taxon>
        <taxon>Pontibacterium</taxon>
    </lineage>
</organism>
<evidence type="ECO:0000256" key="9">
    <source>
        <dbReference type="ARBA" id="ARBA00022842"/>
    </source>
</evidence>
<comment type="function">
    <text evidence="12">Catalyzes the prenylation of para-hydroxybenzoate (PHB) with an all-trans polyprenyl group. Mediates the second step in the final reaction sequence of ubiquinone-8 (UQ-8) biosynthesis, which is the condensation of the polyisoprenoid side chain with PHB, generating the first membrane-bound Q intermediate 3-octaprenyl-4-hydroxybenzoate.</text>
</comment>
<gene>
    <name evidence="12 14" type="primary">ubiA</name>
    <name evidence="14" type="ORF">IOQ59_20130</name>
</gene>
<evidence type="ECO:0000256" key="13">
    <source>
        <dbReference type="NCBIfam" id="TIGR01474"/>
    </source>
</evidence>
<keyword evidence="7 12" id="KW-0831">Ubiquinone biosynthesis</keyword>
<keyword evidence="11 12" id="KW-0472">Membrane</keyword>
<evidence type="ECO:0000256" key="11">
    <source>
        <dbReference type="ARBA" id="ARBA00023136"/>
    </source>
</evidence>
<evidence type="ECO:0000256" key="4">
    <source>
        <dbReference type="ARBA" id="ARBA00022475"/>
    </source>
</evidence>
<dbReference type="GO" id="GO:0005886">
    <property type="term" value="C:plasma membrane"/>
    <property type="evidence" value="ECO:0007669"/>
    <property type="project" value="UniProtKB-SubCell"/>
</dbReference>
<name>A0A8J7FGA3_9GAMM</name>
<feature type="transmembrane region" description="Helical" evidence="12">
    <location>
        <begin position="101"/>
        <end position="118"/>
    </location>
</feature>
<evidence type="ECO:0000313" key="14">
    <source>
        <dbReference type="EMBL" id="MBE9399577.1"/>
    </source>
</evidence>
<evidence type="ECO:0000256" key="10">
    <source>
        <dbReference type="ARBA" id="ARBA00022989"/>
    </source>
</evidence>
<dbReference type="EMBL" id="JADEYS010000030">
    <property type="protein sequence ID" value="MBE9399577.1"/>
    <property type="molecule type" value="Genomic_DNA"/>
</dbReference>
<dbReference type="GO" id="GO:0008412">
    <property type="term" value="F:4-hydroxybenzoate polyprenyltransferase activity"/>
    <property type="evidence" value="ECO:0007669"/>
    <property type="project" value="UniProtKB-UniRule"/>
</dbReference>
<feature type="transmembrane region" description="Helical" evidence="12">
    <location>
        <begin position="28"/>
        <end position="45"/>
    </location>
</feature>
<evidence type="ECO:0000256" key="8">
    <source>
        <dbReference type="ARBA" id="ARBA00022692"/>
    </source>
</evidence>
<comment type="catalytic activity">
    <reaction evidence="12">
        <text>all-trans-octaprenyl diphosphate + 4-hydroxybenzoate = 4-hydroxy-3-(all-trans-octaprenyl)benzoate + diphosphate</text>
        <dbReference type="Rhea" id="RHEA:27782"/>
        <dbReference type="ChEBI" id="CHEBI:1617"/>
        <dbReference type="ChEBI" id="CHEBI:17879"/>
        <dbReference type="ChEBI" id="CHEBI:33019"/>
        <dbReference type="ChEBI" id="CHEBI:57711"/>
        <dbReference type="EC" id="2.5.1.39"/>
    </reaction>
</comment>
<dbReference type="GO" id="GO:0006744">
    <property type="term" value="P:ubiquinone biosynthetic process"/>
    <property type="evidence" value="ECO:0007669"/>
    <property type="project" value="UniProtKB-UniRule"/>
</dbReference>
<feature type="transmembrane region" description="Helical" evidence="12">
    <location>
        <begin position="149"/>
        <end position="166"/>
    </location>
</feature>
<dbReference type="Gene3D" id="1.20.120.1780">
    <property type="entry name" value="UbiA prenyltransferase"/>
    <property type="match status" value="1"/>
</dbReference>
<feature type="transmembrane region" description="Helical" evidence="12">
    <location>
        <begin position="51"/>
        <end position="75"/>
    </location>
</feature>
<dbReference type="FunFam" id="1.20.120.1780:FF:000001">
    <property type="entry name" value="4-hydroxybenzoate octaprenyltransferase"/>
    <property type="match status" value="1"/>
</dbReference>
<dbReference type="Pfam" id="PF01040">
    <property type="entry name" value="UbiA"/>
    <property type="match status" value="1"/>
</dbReference>
<sequence>MQSQAQQSLSLKEKLSAYVQLMRMDKPIGTYLVLWPALWALWIAAEGIPDLKLLFIFTLGAFLTRSAGCAINDFADRKVDGHVKRTAQRPIPSGRVTPKEAVLLFSGMMLLAFVLVLFTNWQTVLLSFGAVALTAVYPFMKRYTHLPQVVLGAAFAWAVPMAFSAVTGTVPWYAWLIYAATLLWTVAYDTLYAMVDRDDDLKIGVKSTAILFGDADKLIVAILQLITLALLIGLGLHLQLSVWFFAGLTGAAALFIRQQYQVRHRERDPCFRAFLNNHYVGLIIFAGIFAHYLSA</sequence>
<dbReference type="InterPro" id="IPR006370">
    <property type="entry name" value="HB_polyprenyltransferase-like"/>
</dbReference>
<keyword evidence="15" id="KW-1185">Reference proteome</keyword>
<feature type="transmembrane region" description="Helical" evidence="12">
    <location>
        <begin position="172"/>
        <end position="195"/>
    </location>
</feature>
<evidence type="ECO:0000256" key="5">
    <source>
        <dbReference type="ARBA" id="ARBA00022519"/>
    </source>
</evidence>
<evidence type="ECO:0000313" key="15">
    <source>
        <dbReference type="Proteomes" id="UP000640333"/>
    </source>
</evidence>
<reference evidence="14" key="1">
    <citation type="submission" date="2020-10" db="EMBL/GenBank/DDBJ databases">
        <title>Bacterium isolated from coastal waters sediment.</title>
        <authorList>
            <person name="Chen R.-J."/>
            <person name="Lu D.-C."/>
            <person name="Zhu K.-L."/>
            <person name="Du Z.-J."/>
        </authorList>
    </citation>
    <scope>NUCLEOTIDE SEQUENCE</scope>
    <source>
        <strain evidence="14">N1Y112</strain>
    </source>
</reference>
<comment type="pathway">
    <text evidence="12">Cofactor biosynthesis; ubiquinone biosynthesis.</text>
</comment>
<comment type="caution">
    <text evidence="14">The sequence shown here is derived from an EMBL/GenBank/DDBJ whole genome shotgun (WGS) entry which is preliminary data.</text>
</comment>
<dbReference type="RefSeq" id="WP_193955272.1">
    <property type="nucleotide sequence ID" value="NZ_JADEYS010000030.1"/>
</dbReference>
<keyword evidence="5 12" id="KW-0997">Cell inner membrane</keyword>
<keyword evidence="8 12" id="KW-0812">Transmembrane</keyword>
<dbReference type="CDD" id="cd13959">
    <property type="entry name" value="PT_UbiA_COQ2"/>
    <property type="match status" value="1"/>
</dbReference>
<evidence type="ECO:0000256" key="7">
    <source>
        <dbReference type="ARBA" id="ARBA00022688"/>
    </source>
</evidence>
<keyword evidence="6 12" id="KW-0808">Transferase</keyword>
<protein>
    <recommendedName>
        <fullName evidence="12 13">4-hydroxybenzoate octaprenyltransferase</fullName>
        <ecNumber evidence="12 13">2.5.1.39</ecNumber>
    </recommendedName>
    <alternativeName>
        <fullName evidence="12">4-HB polyprenyltransferase</fullName>
    </alternativeName>
</protein>
<keyword evidence="10 12" id="KW-1133">Transmembrane helix</keyword>
<feature type="transmembrane region" description="Helical" evidence="12">
    <location>
        <begin position="277"/>
        <end position="294"/>
    </location>
</feature>
<comment type="subcellular location">
    <subcellularLocation>
        <location evidence="12">Cell inner membrane</location>
        <topology evidence="12">Multi-pass membrane protein</topology>
    </subcellularLocation>
    <subcellularLocation>
        <location evidence="2">Membrane</location>
        <topology evidence="2">Multi-pass membrane protein</topology>
    </subcellularLocation>
</comment>
<dbReference type="NCBIfam" id="TIGR01474">
    <property type="entry name" value="ubiA_proteo"/>
    <property type="match status" value="1"/>
</dbReference>
<keyword evidence="9 12" id="KW-0460">Magnesium</keyword>
<dbReference type="PANTHER" id="PTHR11048">
    <property type="entry name" value="PRENYLTRANSFERASES"/>
    <property type="match status" value="1"/>
</dbReference>
<dbReference type="EC" id="2.5.1.39" evidence="12 13"/>
<evidence type="ECO:0000256" key="12">
    <source>
        <dbReference type="HAMAP-Rule" id="MF_01635"/>
    </source>
</evidence>
<dbReference type="UniPathway" id="UPA00232"/>
<comment type="similarity">
    <text evidence="3 12">Belongs to the UbiA prenyltransferase family.</text>
</comment>
<dbReference type="FunFam" id="1.10.357.140:FF:000002">
    <property type="entry name" value="4-hydroxybenzoate octaprenyltransferase"/>
    <property type="match status" value="1"/>
</dbReference>
<dbReference type="Proteomes" id="UP000640333">
    <property type="component" value="Unassembled WGS sequence"/>
</dbReference>